<dbReference type="Gene3D" id="2.40.30.10">
    <property type="entry name" value="Translation factors"/>
    <property type="match status" value="1"/>
</dbReference>
<keyword evidence="3" id="KW-0648">Protein biosynthesis</keyword>
<evidence type="ECO:0000256" key="3">
    <source>
        <dbReference type="ARBA" id="ARBA00022917"/>
    </source>
</evidence>
<dbReference type="InterPro" id="IPR050055">
    <property type="entry name" value="EF-Tu_GTPase"/>
</dbReference>
<keyword evidence="5" id="KW-0342">GTP-binding</keyword>
<protein>
    <submittedName>
        <fullName evidence="8">Translation elongation factor Tu</fullName>
    </submittedName>
</protein>
<dbReference type="GO" id="GO:0003924">
    <property type="term" value="F:GTPase activity"/>
    <property type="evidence" value="ECO:0007669"/>
    <property type="project" value="InterPro"/>
</dbReference>
<evidence type="ECO:0000313" key="9">
    <source>
        <dbReference type="Proteomes" id="UP001140094"/>
    </source>
</evidence>
<dbReference type="SUPFAM" id="SSF52540">
    <property type="entry name" value="P-loop containing nucleoside triphosphate hydrolases"/>
    <property type="match status" value="1"/>
</dbReference>
<feature type="non-terminal residue" evidence="8">
    <location>
        <position position="1"/>
    </location>
</feature>
<evidence type="ECO:0000259" key="6">
    <source>
        <dbReference type="PROSITE" id="PS50819"/>
    </source>
</evidence>
<dbReference type="Pfam" id="PF00009">
    <property type="entry name" value="GTP_EFTU"/>
    <property type="match status" value="1"/>
</dbReference>
<dbReference type="InterPro" id="IPR004042">
    <property type="entry name" value="Intein_endonuc_central"/>
</dbReference>
<evidence type="ECO:0000256" key="4">
    <source>
        <dbReference type="ARBA" id="ARBA00023128"/>
    </source>
</evidence>
<keyword evidence="9" id="KW-1185">Reference proteome</keyword>
<dbReference type="PROSITE" id="PS51722">
    <property type="entry name" value="G_TR_2"/>
    <property type="match status" value="1"/>
</dbReference>
<dbReference type="InterPro" id="IPR027417">
    <property type="entry name" value="P-loop_NTPase"/>
</dbReference>
<dbReference type="GO" id="GO:0004519">
    <property type="term" value="F:endonuclease activity"/>
    <property type="evidence" value="ECO:0007669"/>
    <property type="project" value="InterPro"/>
</dbReference>
<evidence type="ECO:0000256" key="2">
    <source>
        <dbReference type="ARBA" id="ARBA00022768"/>
    </source>
</evidence>
<dbReference type="Gene3D" id="3.10.28.10">
    <property type="entry name" value="Homing endonucleases"/>
    <property type="match status" value="1"/>
</dbReference>
<feature type="non-terminal residue" evidence="8">
    <location>
        <position position="441"/>
    </location>
</feature>
<dbReference type="InterPro" id="IPR027434">
    <property type="entry name" value="Homing_endonucl"/>
</dbReference>
<dbReference type="OrthoDB" id="342024at2759"/>
<accession>A0A9W8HV15</accession>
<feature type="domain" description="Tr-type G" evidence="7">
    <location>
        <begin position="282"/>
        <end position="406"/>
    </location>
</feature>
<dbReference type="Gene3D" id="3.40.50.300">
    <property type="entry name" value="P-loop containing nucleotide triphosphate hydrolases"/>
    <property type="match status" value="1"/>
</dbReference>
<dbReference type="GO" id="GO:0005525">
    <property type="term" value="F:GTP binding"/>
    <property type="evidence" value="ECO:0007669"/>
    <property type="project" value="UniProtKB-KW"/>
</dbReference>
<dbReference type="Proteomes" id="UP001140094">
    <property type="component" value="Unassembled WGS sequence"/>
</dbReference>
<dbReference type="GO" id="GO:0005739">
    <property type="term" value="C:mitochondrion"/>
    <property type="evidence" value="ECO:0007669"/>
    <property type="project" value="TreeGrafter"/>
</dbReference>
<comment type="caution">
    <text evidence="8">The sequence shown here is derived from an EMBL/GenBank/DDBJ whole genome shotgun (WGS) entry which is preliminary data.</text>
</comment>
<dbReference type="PANTHER" id="PTHR43721:SF36">
    <property type="entry name" value="ELONGATION FACTOR TU, MITOCHONDRIAL"/>
    <property type="match status" value="1"/>
</dbReference>
<dbReference type="InterPro" id="IPR000795">
    <property type="entry name" value="T_Tr_GTP-bd_dom"/>
</dbReference>
<evidence type="ECO:0000259" key="7">
    <source>
        <dbReference type="PROSITE" id="PS51722"/>
    </source>
</evidence>
<keyword evidence="1" id="KW-0547">Nucleotide-binding</keyword>
<proteinExistence type="predicted"/>
<dbReference type="PANTHER" id="PTHR43721">
    <property type="entry name" value="ELONGATION FACTOR TU-RELATED"/>
    <property type="match status" value="1"/>
</dbReference>
<dbReference type="AlphaFoldDB" id="A0A9W8HV15"/>
<keyword evidence="2 8" id="KW-0251">Elongation factor</keyword>
<dbReference type="PROSITE" id="PS50819">
    <property type="entry name" value="INTEIN_ENDONUCLEASE"/>
    <property type="match status" value="1"/>
</dbReference>
<dbReference type="EMBL" id="JANBUO010003307">
    <property type="protein sequence ID" value="KAJ2791507.1"/>
    <property type="molecule type" value="Genomic_DNA"/>
</dbReference>
<name>A0A9W8HV15_9FUNG</name>
<keyword evidence="4" id="KW-0496">Mitochondrion</keyword>
<reference evidence="8" key="1">
    <citation type="submission" date="2022-07" db="EMBL/GenBank/DDBJ databases">
        <title>Phylogenomic reconstructions and comparative analyses of Kickxellomycotina fungi.</title>
        <authorList>
            <person name="Reynolds N.K."/>
            <person name="Stajich J.E."/>
            <person name="Barry K."/>
            <person name="Grigoriev I.V."/>
            <person name="Crous P."/>
            <person name="Smith M.E."/>
        </authorList>
    </citation>
    <scope>NUCLEOTIDE SEQUENCE</scope>
    <source>
        <strain evidence="8">NRRL 1565</strain>
    </source>
</reference>
<evidence type="ECO:0000313" key="8">
    <source>
        <dbReference type="EMBL" id="KAJ2791507.1"/>
    </source>
</evidence>
<sequence length="441" mass="47494">AYYNDQDKSPITFETTVEQFLALPAIVREHANMYYAGALDFGKPTLDLSIGTASQEEVAWALGLWLGAGRSSDACFVFDSQSEAVLAKLRDVAAKMNLRVSQQSANGKTSVSLASDEHDRVDSNSFFSKLAELNMLSPNGVPTLLRHHTVEVRGALVAGVVDACGSYSNGQFELGQSEAAHPALFNDLVWVLRSLGLVCQLDRQSSVSGSANQSSLRVSFCGSISENLPVAMTHKPDAALAHSGSTSVPFTIEPLGAREFCGFEVDADGRMLLADFVVAHNCPGHADYIKNMITGAAQMDGAIIVVSATDGQMPQTREHLLLAKQVGVQNLVVFINKADAIDDPEMLELVDMEMRELLAEYGFDSENTPVVSGSALCALENRNPEVGVESIKKLMAAVDEWIPTPKRDLDKPFLMPVEDIFSIAGRGTVVTGRVERGKIAK</sequence>
<dbReference type="SUPFAM" id="SSF55608">
    <property type="entry name" value="Homing endonucleases"/>
    <property type="match status" value="2"/>
</dbReference>
<dbReference type="GO" id="GO:0003746">
    <property type="term" value="F:translation elongation factor activity"/>
    <property type="evidence" value="ECO:0007669"/>
    <property type="project" value="UniProtKB-KW"/>
</dbReference>
<feature type="domain" description="DOD-type homing endonuclease" evidence="6">
    <location>
        <begin position="61"/>
        <end position="197"/>
    </location>
</feature>
<evidence type="ECO:0000256" key="1">
    <source>
        <dbReference type="ARBA" id="ARBA00022741"/>
    </source>
</evidence>
<organism evidence="8 9">
    <name type="scientific">Coemansia guatemalensis</name>
    <dbReference type="NCBI Taxonomy" id="2761395"/>
    <lineage>
        <taxon>Eukaryota</taxon>
        <taxon>Fungi</taxon>
        <taxon>Fungi incertae sedis</taxon>
        <taxon>Zoopagomycota</taxon>
        <taxon>Kickxellomycotina</taxon>
        <taxon>Kickxellomycetes</taxon>
        <taxon>Kickxellales</taxon>
        <taxon>Kickxellaceae</taxon>
        <taxon>Coemansia</taxon>
    </lineage>
</organism>
<gene>
    <name evidence="8" type="primary">TUF1_2</name>
    <name evidence="8" type="ORF">H4R20_006860</name>
</gene>
<dbReference type="GO" id="GO:0070125">
    <property type="term" value="P:mitochondrial translational elongation"/>
    <property type="evidence" value="ECO:0007669"/>
    <property type="project" value="TreeGrafter"/>
</dbReference>
<evidence type="ECO:0000256" key="5">
    <source>
        <dbReference type="ARBA" id="ARBA00023134"/>
    </source>
</evidence>